<organism evidence="1 2">
    <name type="scientific">Staphylococcus phage phiSA_BS1</name>
    <dbReference type="NCBI Taxonomy" id="2126734"/>
    <lineage>
        <taxon>Viruses</taxon>
        <taxon>Duplodnaviria</taxon>
        <taxon>Heunggongvirae</taxon>
        <taxon>Uroviricota</taxon>
        <taxon>Caudoviricetes</taxon>
        <taxon>Herelleviridae</taxon>
        <taxon>Twortvirinae</taxon>
        <taxon>Baoshanvirus</taxon>
        <taxon>Baoshanvirus BS1</taxon>
    </lineage>
</organism>
<keyword evidence="2" id="KW-1185">Reference proteome</keyword>
<dbReference type="EMBL" id="MH078572">
    <property type="protein sequence ID" value="AVP40324.1"/>
    <property type="molecule type" value="Genomic_DNA"/>
</dbReference>
<dbReference type="RefSeq" id="YP_009799583.1">
    <property type="nucleotide sequence ID" value="NC_047945.1"/>
</dbReference>
<sequence>MEVITFRTWNDLEKVREKMKDVKDNEDIAIVFDKVSTKTLNVQAIVDEINFIRVDNDYEISEYGFTEPGGDTFGYMYKKKEEE</sequence>
<reference evidence="1 2" key="1">
    <citation type="submission" date="2018-03" db="EMBL/GenBank/DDBJ databases">
        <title>Isolation, the biological characteristics and genomics of two new strains of lysate Staphylococcus aureus phage.</title>
        <authorList>
            <person name="Jin X."/>
            <person name="Zhang C."/>
        </authorList>
    </citation>
    <scope>NUCLEOTIDE SEQUENCE [LARGE SCALE GENOMIC DNA]</scope>
</reference>
<dbReference type="KEGG" id="vg:54990072"/>
<proteinExistence type="predicted"/>
<dbReference type="GeneID" id="54990072"/>
<dbReference type="Proteomes" id="UP000241797">
    <property type="component" value="Segment"/>
</dbReference>
<evidence type="ECO:0000313" key="2">
    <source>
        <dbReference type="Proteomes" id="UP000241797"/>
    </source>
</evidence>
<protein>
    <submittedName>
        <fullName evidence="1">Uncharacterized protein</fullName>
    </submittedName>
</protein>
<name>A0A2P1MXL6_9CAUD</name>
<evidence type="ECO:0000313" key="1">
    <source>
        <dbReference type="EMBL" id="AVP40324.1"/>
    </source>
</evidence>
<accession>A0A2P1MXL6</accession>